<dbReference type="InterPro" id="IPR036249">
    <property type="entry name" value="Thioredoxin-like_sf"/>
</dbReference>
<dbReference type="AlphaFoldDB" id="A0A0F9LZI5"/>
<accession>A0A0F9LZI5</accession>
<dbReference type="EMBL" id="LAZR01009921">
    <property type="protein sequence ID" value="KKM69835.1"/>
    <property type="molecule type" value="Genomic_DNA"/>
</dbReference>
<gene>
    <name evidence="2" type="ORF">LCGC14_1446800</name>
</gene>
<dbReference type="SUPFAM" id="SSF52833">
    <property type="entry name" value="Thioredoxin-like"/>
    <property type="match status" value="1"/>
</dbReference>
<feature type="domain" description="Thioredoxin-like fold" evidence="1">
    <location>
        <begin position="5"/>
        <end position="79"/>
    </location>
</feature>
<evidence type="ECO:0000313" key="2">
    <source>
        <dbReference type="EMBL" id="KKM69835.1"/>
    </source>
</evidence>
<comment type="caution">
    <text evidence="2">The sequence shown here is derived from an EMBL/GenBank/DDBJ whole genome shotgun (WGS) entry which is preliminary data.</text>
</comment>
<evidence type="ECO:0000259" key="1">
    <source>
        <dbReference type="Pfam" id="PF13192"/>
    </source>
</evidence>
<dbReference type="Gene3D" id="3.40.30.10">
    <property type="entry name" value="Glutaredoxin"/>
    <property type="match status" value="1"/>
</dbReference>
<protein>
    <recommendedName>
        <fullName evidence="1">Thioredoxin-like fold domain-containing protein</fullName>
    </recommendedName>
</protein>
<proteinExistence type="predicted"/>
<dbReference type="Pfam" id="PF13192">
    <property type="entry name" value="Thioredoxin_3"/>
    <property type="match status" value="1"/>
</dbReference>
<dbReference type="InterPro" id="IPR012336">
    <property type="entry name" value="Thioredoxin-like_fold"/>
</dbReference>
<name>A0A0F9LZI5_9ZZZZ</name>
<sequence length="83" mass="9346">MSKIILLGANWCPVTQDAKNLFKSLKGEPGLNYEYVDIDSDKGKKLVDKFSVTDVPKTIVEDKIIFHGEPPKDKLIQLINKDT</sequence>
<organism evidence="2">
    <name type="scientific">marine sediment metagenome</name>
    <dbReference type="NCBI Taxonomy" id="412755"/>
    <lineage>
        <taxon>unclassified sequences</taxon>
        <taxon>metagenomes</taxon>
        <taxon>ecological metagenomes</taxon>
    </lineage>
</organism>
<reference evidence="2" key="1">
    <citation type="journal article" date="2015" name="Nature">
        <title>Complex archaea that bridge the gap between prokaryotes and eukaryotes.</title>
        <authorList>
            <person name="Spang A."/>
            <person name="Saw J.H."/>
            <person name="Jorgensen S.L."/>
            <person name="Zaremba-Niedzwiedzka K."/>
            <person name="Martijn J."/>
            <person name="Lind A.E."/>
            <person name="van Eijk R."/>
            <person name="Schleper C."/>
            <person name="Guy L."/>
            <person name="Ettema T.J."/>
        </authorList>
    </citation>
    <scope>NUCLEOTIDE SEQUENCE</scope>
</reference>